<evidence type="ECO:0000313" key="1">
    <source>
        <dbReference type="EMBL" id="KAI3742606.1"/>
    </source>
</evidence>
<reference evidence="2" key="1">
    <citation type="journal article" date="2022" name="Mol. Ecol. Resour.">
        <title>The genomes of chicory, endive, great burdock and yacon provide insights into Asteraceae palaeo-polyploidization history and plant inulin production.</title>
        <authorList>
            <person name="Fan W."/>
            <person name="Wang S."/>
            <person name="Wang H."/>
            <person name="Wang A."/>
            <person name="Jiang F."/>
            <person name="Liu H."/>
            <person name="Zhao H."/>
            <person name="Xu D."/>
            <person name="Zhang Y."/>
        </authorList>
    </citation>
    <scope>NUCLEOTIDE SEQUENCE [LARGE SCALE GENOMIC DNA]</scope>
    <source>
        <strain evidence="2">cv. Yunnan</strain>
    </source>
</reference>
<keyword evidence="2" id="KW-1185">Reference proteome</keyword>
<reference evidence="1 2" key="2">
    <citation type="journal article" date="2022" name="Mol. Ecol. Resour.">
        <title>The genomes of chicory, endive, great burdock and yacon provide insights into Asteraceae paleo-polyploidization history and plant inulin production.</title>
        <authorList>
            <person name="Fan W."/>
            <person name="Wang S."/>
            <person name="Wang H."/>
            <person name="Wang A."/>
            <person name="Jiang F."/>
            <person name="Liu H."/>
            <person name="Zhao H."/>
            <person name="Xu D."/>
            <person name="Zhang Y."/>
        </authorList>
    </citation>
    <scope>NUCLEOTIDE SEQUENCE [LARGE SCALE GENOMIC DNA]</scope>
    <source>
        <strain evidence="2">cv. Yunnan</strain>
        <tissue evidence="1">Leaves</tissue>
    </source>
</reference>
<accession>A0ACB9D7W2</accession>
<comment type="caution">
    <text evidence="1">The sequence shown here is derived from an EMBL/GenBank/DDBJ whole genome shotgun (WGS) entry which is preliminary data.</text>
</comment>
<proteinExistence type="predicted"/>
<evidence type="ECO:0000313" key="2">
    <source>
        <dbReference type="Proteomes" id="UP001056120"/>
    </source>
</evidence>
<name>A0ACB9D7W2_9ASTR</name>
<dbReference type="EMBL" id="CM042037">
    <property type="protein sequence ID" value="KAI3742606.1"/>
    <property type="molecule type" value="Genomic_DNA"/>
</dbReference>
<sequence>MADQNPTRPVSSFLPSPKFFNTLFSPKTPQDPESSPTSILDPRVNNPFETTKTRPDKSDPEGIALALIKEQPGEVIIKSNTINRKVLFASNLKIQIPEFSGDYGIKTRSPHFSGSGSGSPFTGPLSLKEMELSEEYTRVVSHGPNPKTTHIYDNCVVERCCGVIGPPELKKPGPKRICESFLSFCHTCSKNLEQGNDILIYRGDKGFCSEECRSQEMILDGLMMN</sequence>
<gene>
    <name evidence="1" type="ORF">L1987_60294</name>
</gene>
<dbReference type="Proteomes" id="UP001056120">
    <property type="component" value="Linkage Group LG20"/>
</dbReference>
<organism evidence="1 2">
    <name type="scientific">Smallanthus sonchifolius</name>
    <dbReference type="NCBI Taxonomy" id="185202"/>
    <lineage>
        <taxon>Eukaryota</taxon>
        <taxon>Viridiplantae</taxon>
        <taxon>Streptophyta</taxon>
        <taxon>Embryophyta</taxon>
        <taxon>Tracheophyta</taxon>
        <taxon>Spermatophyta</taxon>
        <taxon>Magnoliopsida</taxon>
        <taxon>eudicotyledons</taxon>
        <taxon>Gunneridae</taxon>
        <taxon>Pentapetalae</taxon>
        <taxon>asterids</taxon>
        <taxon>campanulids</taxon>
        <taxon>Asterales</taxon>
        <taxon>Asteraceae</taxon>
        <taxon>Asteroideae</taxon>
        <taxon>Heliantheae alliance</taxon>
        <taxon>Millerieae</taxon>
        <taxon>Smallanthus</taxon>
    </lineage>
</organism>
<protein>
    <submittedName>
        <fullName evidence="1">Uncharacterized protein</fullName>
    </submittedName>
</protein>